<dbReference type="OrthoDB" id="8204989at2"/>
<keyword evidence="2" id="KW-1185">Reference proteome</keyword>
<comment type="caution">
    <text evidence="1">The sequence shown here is derived from an EMBL/GenBank/DDBJ whole genome shotgun (WGS) entry which is preliminary data.</text>
</comment>
<dbReference type="RefSeq" id="WP_105737899.1">
    <property type="nucleotide sequence ID" value="NZ_PVBT01000010.1"/>
</dbReference>
<reference evidence="1 2" key="1">
    <citation type="submission" date="2018-02" db="EMBL/GenBank/DDBJ databases">
        <title>The draft genome of Phyllobacterium myrsinacearum DSM5892.</title>
        <authorList>
            <person name="Li L."/>
            <person name="Liu L."/>
            <person name="Zhang X."/>
            <person name="Wang T."/>
        </authorList>
    </citation>
    <scope>NUCLEOTIDE SEQUENCE [LARGE SCALE GENOMIC DNA]</scope>
    <source>
        <strain evidence="1 2">DSM 5892</strain>
    </source>
</reference>
<proteinExistence type="predicted"/>
<dbReference type="InterPro" id="IPR029063">
    <property type="entry name" value="SAM-dependent_MTases_sf"/>
</dbReference>
<protein>
    <submittedName>
        <fullName evidence="1">Class I SAM-dependent methyltransferase</fullName>
    </submittedName>
</protein>
<sequence length="334" mass="38053">MDSFAAFIEECDRAPRLNQLAGFFANTAAGKTGQPIHKPRVDRRLFESNSLLGKFIELHSQRCGPFDLHYHSSIPYRLEEECRLGTAILSYGLELTPKISSLKVYTLGTAEGTMARVISELADGVIETLSCSPNRENFDSFCAYGMPPNAQFFLGSFHRLTKETLRADRDLLRFEAGFDIILEDTTFQMYSANRVGQIEFVSQHLKPDGLFLFVEKFHHDCADEYIKRERQKDYGFKARFFKRSEIENKARDVLTVMGRNQCTLSEMAAAVSRRFTNCCITWNSGNFYTLVAGNNIKNIERLIILLGQPAIPNEYVYVDTPLSLAKFDEDRGIR</sequence>
<evidence type="ECO:0000313" key="2">
    <source>
        <dbReference type="Proteomes" id="UP000238563"/>
    </source>
</evidence>
<name>A0A2S9JA35_9HYPH</name>
<dbReference type="SUPFAM" id="SSF53335">
    <property type="entry name" value="S-adenosyl-L-methionine-dependent methyltransferases"/>
    <property type="match status" value="1"/>
</dbReference>
<keyword evidence="1" id="KW-0808">Transferase</keyword>
<dbReference type="GO" id="GO:0032259">
    <property type="term" value="P:methylation"/>
    <property type="evidence" value="ECO:0007669"/>
    <property type="project" value="UniProtKB-KW"/>
</dbReference>
<keyword evidence="1" id="KW-0489">Methyltransferase</keyword>
<gene>
    <name evidence="1" type="ORF">C5750_24915</name>
</gene>
<dbReference type="AlphaFoldDB" id="A0A2S9JA35"/>
<accession>A0A2S9JA35</accession>
<dbReference type="GO" id="GO:0008168">
    <property type="term" value="F:methyltransferase activity"/>
    <property type="evidence" value="ECO:0007669"/>
    <property type="project" value="UniProtKB-KW"/>
</dbReference>
<evidence type="ECO:0000313" key="1">
    <source>
        <dbReference type="EMBL" id="PRD49666.1"/>
    </source>
</evidence>
<dbReference type="Proteomes" id="UP000238563">
    <property type="component" value="Unassembled WGS sequence"/>
</dbReference>
<organism evidence="1 2">
    <name type="scientific">Phyllobacterium myrsinacearum</name>
    <dbReference type="NCBI Taxonomy" id="28101"/>
    <lineage>
        <taxon>Bacteria</taxon>
        <taxon>Pseudomonadati</taxon>
        <taxon>Pseudomonadota</taxon>
        <taxon>Alphaproteobacteria</taxon>
        <taxon>Hyphomicrobiales</taxon>
        <taxon>Phyllobacteriaceae</taxon>
        <taxon>Phyllobacterium</taxon>
    </lineage>
</organism>
<dbReference type="EMBL" id="PVBT01000010">
    <property type="protein sequence ID" value="PRD49666.1"/>
    <property type="molecule type" value="Genomic_DNA"/>
</dbReference>